<dbReference type="Proteomes" id="UP000695802">
    <property type="component" value="Unassembled WGS sequence"/>
</dbReference>
<proteinExistence type="predicted"/>
<organism evidence="1 2">
    <name type="scientific">Xanthomonas bonasiae</name>
    <dbReference type="NCBI Taxonomy" id="2810351"/>
    <lineage>
        <taxon>Bacteria</taxon>
        <taxon>Pseudomonadati</taxon>
        <taxon>Pseudomonadota</taxon>
        <taxon>Gammaproteobacteria</taxon>
        <taxon>Lysobacterales</taxon>
        <taxon>Lysobacteraceae</taxon>
        <taxon>Xanthomonas</taxon>
    </lineage>
</organism>
<protein>
    <submittedName>
        <fullName evidence="1">Uncharacterized protein</fullName>
    </submittedName>
</protein>
<name>A0ABS3AYF9_9XANT</name>
<dbReference type="RefSeq" id="WP_206228583.1">
    <property type="nucleotide sequence ID" value="NZ_JAFIWB010000001.1"/>
</dbReference>
<dbReference type="EMBL" id="JAFIWB010000001">
    <property type="protein sequence ID" value="MBN6100859.1"/>
    <property type="molecule type" value="Genomic_DNA"/>
</dbReference>
<reference evidence="1 2" key="1">
    <citation type="submission" date="2021-02" db="EMBL/GenBank/DDBJ databases">
        <title>Taxonomically Unique Crown Gall-Associated Xanthomonas Stains Have Deficiency in Virulence Repertories.</title>
        <authorList>
            <person name="Mafakheri H."/>
            <person name="Taghavi S.M."/>
            <person name="Dimkic I."/>
            <person name="Nemanja K."/>
            <person name="Osdaghi E."/>
        </authorList>
    </citation>
    <scope>NUCLEOTIDE SEQUENCE [LARGE SCALE GENOMIC DNA]</scope>
    <source>
        <strain evidence="1 2">FX4</strain>
    </source>
</reference>
<keyword evidence="2" id="KW-1185">Reference proteome</keyword>
<evidence type="ECO:0000313" key="1">
    <source>
        <dbReference type="EMBL" id="MBN6100859.1"/>
    </source>
</evidence>
<sequence>MFDNDRATATRPDVLPVAPRGSGTIATAHAACFIGAALRRPLLEGYRQTGKSPLIGRTTAEFSTHAHICAASMNTRRAFPRSVHAPQQEAWARLDTHAALVLCAVFRPRTDDEQLG</sequence>
<evidence type="ECO:0000313" key="2">
    <source>
        <dbReference type="Proteomes" id="UP000695802"/>
    </source>
</evidence>
<accession>A0ABS3AYF9</accession>
<gene>
    <name evidence="1" type="ORF">JR064_01610</name>
</gene>
<comment type="caution">
    <text evidence="1">The sequence shown here is derived from an EMBL/GenBank/DDBJ whole genome shotgun (WGS) entry which is preliminary data.</text>
</comment>